<organism evidence="2 3">
    <name type="scientific">Stylonychia lemnae</name>
    <name type="common">Ciliate</name>
    <dbReference type="NCBI Taxonomy" id="5949"/>
    <lineage>
        <taxon>Eukaryota</taxon>
        <taxon>Sar</taxon>
        <taxon>Alveolata</taxon>
        <taxon>Ciliophora</taxon>
        <taxon>Intramacronucleata</taxon>
        <taxon>Spirotrichea</taxon>
        <taxon>Stichotrichia</taxon>
        <taxon>Sporadotrichida</taxon>
        <taxon>Oxytrichidae</taxon>
        <taxon>Stylonychinae</taxon>
        <taxon>Stylonychia</taxon>
    </lineage>
</organism>
<evidence type="ECO:0000313" key="2">
    <source>
        <dbReference type="EMBL" id="CDW78619.1"/>
    </source>
</evidence>
<feature type="compositionally biased region" description="Polar residues" evidence="1">
    <location>
        <begin position="28"/>
        <end position="47"/>
    </location>
</feature>
<feature type="compositionally biased region" description="Basic and acidic residues" evidence="1">
    <location>
        <begin position="14"/>
        <end position="27"/>
    </location>
</feature>
<name>A0A078A8R6_STYLE</name>
<feature type="region of interest" description="Disordered" evidence="1">
    <location>
        <begin position="206"/>
        <end position="235"/>
    </location>
</feature>
<dbReference type="Pfam" id="PF05623">
    <property type="entry name" value="DUF789"/>
    <property type="match status" value="1"/>
</dbReference>
<evidence type="ECO:0000256" key="1">
    <source>
        <dbReference type="SAM" id="MobiDB-lite"/>
    </source>
</evidence>
<proteinExistence type="predicted"/>
<dbReference type="Proteomes" id="UP000039865">
    <property type="component" value="Unassembled WGS sequence"/>
</dbReference>
<accession>A0A078A8R6</accession>
<feature type="compositionally biased region" description="Polar residues" evidence="1">
    <location>
        <begin position="1"/>
        <end position="11"/>
    </location>
</feature>
<sequence>MSQRHLQNHYQDQYYERVPYESSDRLSQKSNRNRNYQSSNHYQSKNYQDYRYPKASQYQQRDKRQTQSYYYDQENDSQKELSKNQKIQQQNEKEQYEPRNPKQHSSQFYPNTQKLYQKQYQMHQADIIQSSEPITSQHFQVMPNTQQIINSVPQQPQQYQNQHILAGPYFINPPQQQYQPQFLQTPSMIFPNPTQLNQIYQQRMQFETPQSSGSSNDTPQNYSNNPYPQNSQFSTPKIDPTVTCTHPMTVNCLRKCAQWNLAIKFNQNKAIKIKHGAIAVRQYGYLNKGAQQFTQDIIDAYIQNETANQTSNVPIVQSQNLNLQEFNGFMPCSSAEQQDISPLELPLNNSDGFLDVRCEDILQNQMCENMFCVEFDLKDIPLIDTSIPLNLNDTEVQEAHPRIINQQLVDSTFHYYVNGYCHGQKILQHDLHYLLQGKKIVKSIQQRIIDYKEHIQKQVHQKLNQLYRCTPRCKYNGQRCYYHQEQQPLTFNFRYNMNIMNQMNQQGVGPFLLRTNNLHCKMLNIPKSVGVQFSFDNLPYIEQFLSNFNQLVLQNGIINKIIICFDLPLSKFSQKAPITTAASSFNPISPLNQMILKDFTNLVGVRSNNKVDIYSFKEEARPLNLLEEFQRIKVKPIDEESIESKADNSIYEMNSTNLTVQQNLGKTMSSQIQNKIVENSNQNSINEFYPQKPQYSQFQTQTFNYDPNVIMRSNFQLQQQMILLNQQQQQLFYQFPMLLNPNYFINQQLHYQPDIQPFQIQQQQIPQPTLVQQPTIQYKNNLELLLNTLTPQISSENFTLGQLLLSFNDSSINGAKVQLYNQIEEQKELLVMIPTLSSLYLSYFEQKSSQNEISDFLINLNSTNKVSQNHSSLNQNSNRFRRVYEYHEERPNYSRDPFILQVGEILEEHPNLKNLRIESDIDLISSWFAVVWTPIKHISINREDSNMSQSQLTQQFLVIYSLTTPPNQPHKLKVLGFIPLKDDNKDYWVQPIFSDADQSDSKLTDAQQAANLTKEYNSNKDRLNALKEKGIEFFESEGYKTFDYNFFVNNICLYYDTQ</sequence>
<keyword evidence="3" id="KW-1185">Reference proteome</keyword>
<dbReference type="InterPro" id="IPR008507">
    <property type="entry name" value="DUF789"/>
</dbReference>
<evidence type="ECO:0000313" key="3">
    <source>
        <dbReference type="Proteomes" id="UP000039865"/>
    </source>
</evidence>
<reference evidence="2 3" key="1">
    <citation type="submission" date="2014-06" db="EMBL/GenBank/DDBJ databases">
        <authorList>
            <person name="Swart Estienne"/>
        </authorList>
    </citation>
    <scope>NUCLEOTIDE SEQUENCE [LARGE SCALE GENOMIC DNA]</scope>
    <source>
        <strain evidence="2 3">130c</strain>
    </source>
</reference>
<feature type="compositionally biased region" description="Low complexity" evidence="1">
    <location>
        <begin position="219"/>
        <end position="232"/>
    </location>
</feature>
<dbReference type="EMBL" id="CCKQ01007254">
    <property type="protein sequence ID" value="CDW78619.1"/>
    <property type="molecule type" value="Genomic_DNA"/>
</dbReference>
<dbReference type="OrthoDB" id="10672720at2759"/>
<dbReference type="InParanoid" id="A0A078A8R6"/>
<feature type="compositionally biased region" description="Polar residues" evidence="1">
    <location>
        <begin position="206"/>
        <end position="218"/>
    </location>
</feature>
<feature type="compositionally biased region" description="Basic and acidic residues" evidence="1">
    <location>
        <begin position="91"/>
        <end position="100"/>
    </location>
</feature>
<dbReference type="AlphaFoldDB" id="A0A078A8R6"/>
<feature type="region of interest" description="Disordered" evidence="1">
    <location>
        <begin position="1"/>
        <end position="107"/>
    </location>
</feature>
<protein>
    <submittedName>
        <fullName evidence="2">Uncharacterized protein</fullName>
    </submittedName>
</protein>
<gene>
    <name evidence="2" type="primary">Contig9575.g10247</name>
    <name evidence="2" type="ORF">STYLEM_7599</name>
</gene>